<keyword evidence="1" id="KW-0808">Transferase</keyword>
<accession>S4P052</accession>
<keyword evidence="1" id="KW-0548">Nucleotidyltransferase</keyword>
<sequence>MAENLSDFPFTALEICSETKKDQTLSRVVHFLQSGWPNKVNDRDLRVYWLHRSELSLQNGCVLLGCRV</sequence>
<proteinExistence type="predicted"/>
<evidence type="ECO:0000313" key="1">
    <source>
        <dbReference type="EMBL" id="JAA79445.1"/>
    </source>
</evidence>
<organism evidence="1">
    <name type="scientific">Pararge aegeria</name>
    <name type="common">speckled wood butterfly</name>
    <dbReference type="NCBI Taxonomy" id="116150"/>
    <lineage>
        <taxon>Eukaryota</taxon>
        <taxon>Metazoa</taxon>
        <taxon>Ecdysozoa</taxon>
        <taxon>Arthropoda</taxon>
        <taxon>Hexapoda</taxon>
        <taxon>Insecta</taxon>
        <taxon>Pterygota</taxon>
        <taxon>Neoptera</taxon>
        <taxon>Endopterygota</taxon>
        <taxon>Lepidoptera</taxon>
        <taxon>Glossata</taxon>
        <taxon>Ditrysia</taxon>
        <taxon>Papilionoidea</taxon>
        <taxon>Nymphalidae</taxon>
        <taxon>Satyrinae</taxon>
        <taxon>Satyrini</taxon>
        <taxon>Parargina</taxon>
        <taxon>Pararge</taxon>
    </lineage>
</organism>
<reference evidence="1" key="1">
    <citation type="journal article" date="2013" name="BMC Genomics">
        <title>Unscrambling butterfly oogenesis.</title>
        <authorList>
            <person name="Carter J.M."/>
            <person name="Baker S.C."/>
            <person name="Pink R."/>
            <person name="Carter D.R."/>
            <person name="Collins A."/>
            <person name="Tomlin J."/>
            <person name="Gibbs M."/>
            <person name="Breuker C.J."/>
        </authorList>
    </citation>
    <scope>NUCLEOTIDE SEQUENCE</scope>
    <source>
        <tissue evidence="1">Ovary</tissue>
    </source>
</reference>
<keyword evidence="1" id="KW-0695">RNA-directed DNA polymerase</keyword>
<dbReference type="GO" id="GO:0003964">
    <property type="term" value="F:RNA-directed DNA polymerase activity"/>
    <property type="evidence" value="ECO:0007669"/>
    <property type="project" value="UniProtKB-KW"/>
</dbReference>
<feature type="non-terminal residue" evidence="1">
    <location>
        <position position="68"/>
    </location>
</feature>
<name>S4P052_9NEOP</name>
<protein>
    <submittedName>
        <fullName evidence="1">Reverse transcriptase</fullName>
    </submittedName>
</protein>
<dbReference type="AlphaFoldDB" id="S4P052"/>
<reference evidence="1" key="2">
    <citation type="submission" date="2013-05" db="EMBL/GenBank/DDBJ databases">
        <authorList>
            <person name="Carter J.-M."/>
            <person name="Baker S.C."/>
            <person name="Pink R."/>
            <person name="Carter D.R.F."/>
            <person name="Collins A."/>
            <person name="Tomlin J."/>
            <person name="Gibbs M."/>
            <person name="Breuker C.J."/>
        </authorList>
    </citation>
    <scope>NUCLEOTIDE SEQUENCE</scope>
    <source>
        <tissue evidence="1">Ovary</tissue>
    </source>
</reference>
<dbReference type="EMBL" id="GAIX01013115">
    <property type="protein sequence ID" value="JAA79445.1"/>
    <property type="molecule type" value="Transcribed_RNA"/>
</dbReference>